<dbReference type="SUPFAM" id="SSF53098">
    <property type="entry name" value="Ribonuclease H-like"/>
    <property type="match status" value="1"/>
</dbReference>
<dbReference type="GO" id="GO:0006281">
    <property type="term" value="P:DNA repair"/>
    <property type="evidence" value="ECO:0007669"/>
    <property type="project" value="InterPro"/>
</dbReference>
<dbReference type="InterPro" id="IPR043502">
    <property type="entry name" value="DNA/RNA_pol_sf"/>
</dbReference>
<keyword evidence="3" id="KW-1185">Reference proteome</keyword>
<dbReference type="GO" id="GO:0004523">
    <property type="term" value="F:RNA-DNA hybrid ribonuclease activity"/>
    <property type="evidence" value="ECO:0007669"/>
    <property type="project" value="InterPro"/>
</dbReference>
<feature type="domain" description="Reverse transcriptase" evidence="2">
    <location>
        <begin position="384"/>
        <end position="653"/>
    </location>
</feature>
<dbReference type="InterPro" id="IPR002156">
    <property type="entry name" value="RNaseH_domain"/>
</dbReference>
<dbReference type="PROSITE" id="PS50878">
    <property type="entry name" value="RT_POL"/>
    <property type="match status" value="1"/>
</dbReference>
<sequence length="1200" mass="135475">MDLNKKFSPDLIFLQETKNSDEVVIKQLEALNLDSHFLVSPLSPASGGLALTFVYGAPEIPKRQEIWEQLTDLAALRDTPWFLTGDFNEIIDNSEKSGGKERSESSFSNLRTFLSACDLFDLRHSGNFLSWRGTRHKHVVHCRLDRALANSSWSDRYPLGCCQYLPFEESDHRPIFSSFSPTSKKRCRNFRYDRRLRNNEEVRLLVEKAWESSPHCSVATRISNYRRAISKWSKEHHVNSQKDIVRLQLALDKAMSDPAVEDSMIASINRNLLLAYKAEEEFWKQRSRQLWLSLGDLNTGYFHASTKNRRVRNRLSVIEDANGVQYVEEEKIAELIAIPSDVEIRNAIFAIHPDKAPGPDGFSASFFQSNWDSVGPAICHEIRSFFITGSLPHTINNTHIRLIPKISEPLKVSDYRPIALCNVYYKAISKLLAIRLKPVLQGTISEYQSAFVPDRAIFDNVLITHEVLHYLKTSDAEKHCTMAVKMDISKAYDRLEWPFIRQVLETLGFYNIWINWVLQCISTVSYAFLIDNEVLGEVVPQRGIRQGDPLSPYIFILCAEVLSGLCVKAQEDGLMVGVKVSHSPRLNHLLFADDTMIFTKSNKQSCSTLLHILRDYELASGQKINPDKSSISFSSKTPLVELQRVKAHLGISKEGGVGKYLGLPEHFGRKKKDLFASIVTRMKQTASGWSSRFLSTAGKMTMLQSVLSAIPAFAMSCFRLPVGLCNQIQSVLIRFWWDNSNGDKKICWLAWDKLTKPKSMGGLGFRDVQLFNQALLGKIAWRILTKPNCLLARNLKGKYCNNESFLSIKASKTSSHGWKGILWGRDLLINHLGKAIGDGSTTKVYKDSWIKPSQNLRPFGPTTQDEQDLFVADLLSRETREWNVAKIDKLLPNLAHLILQVKPSVLDATDSYVWSLQQSGQYTTKSGYFSMVQREAPTAPPAPQTVPLDWKKLVWSPHLSPKLKLFLWKIFNEALPTGENLQKRELSISSRRRLLPPTGITINIFPWIIWHIWINRNQRTFENRSSTPTETVRKALHAAKEWEQAQPQPSRDAITHSPNIPSLITHPPAATAKCNTDGAWRADTLQAGTCWIIRDSTGKISRGGKSHPFVTSALMAEVLAIREALIHASTIGITSIWLRSDAQALITAIQSNRRPTELYGVLSDIASLSSSFVFCNFSFVSRSSNGPADSIAKAHLVVTN</sequence>
<evidence type="ECO:0000313" key="4">
    <source>
        <dbReference type="RefSeq" id="XP_056864052.1"/>
    </source>
</evidence>
<dbReference type="InterPro" id="IPR000477">
    <property type="entry name" value="RT_dom"/>
</dbReference>
<dbReference type="InterPro" id="IPR044730">
    <property type="entry name" value="RNase_H-like_dom_plant"/>
</dbReference>
<gene>
    <name evidence="4" type="primary">LOC130511194</name>
</gene>
<dbReference type="InterPro" id="IPR036397">
    <property type="entry name" value="RNaseH_sf"/>
</dbReference>
<dbReference type="PROSITE" id="PS00726">
    <property type="entry name" value="AP_NUCLEASE_F1_1"/>
    <property type="match status" value="1"/>
</dbReference>
<dbReference type="Pfam" id="PF13456">
    <property type="entry name" value="RVT_3"/>
    <property type="match status" value="1"/>
</dbReference>
<dbReference type="Gene3D" id="3.30.420.10">
    <property type="entry name" value="Ribonuclease H-like superfamily/Ribonuclease H"/>
    <property type="match status" value="1"/>
</dbReference>
<dbReference type="InterPro" id="IPR005135">
    <property type="entry name" value="Endo/exonuclease/phosphatase"/>
</dbReference>
<evidence type="ECO:0000313" key="3">
    <source>
        <dbReference type="Proteomes" id="UP000504610"/>
    </source>
</evidence>
<dbReference type="GO" id="GO:0003677">
    <property type="term" value="F:DNA binding"/>
    <property type="evidence" value="ECO:0007669"/>
    <property type="project" value="InterPro"/>
</dbReference>
<feature type="region of interest" description="Disordered" evidence="1">
    <location>
        <begin position="1042"/>
        <end position="1068"/>
    </location>
</feature>
<dbReference type="InterPro" id="IPR026960">
    <property type="entry name" value="RVT-Znf"/>
</dbReference>
<name>A0A9W3DJG0_RAPSA</name>
<dbReference type="KEGG" id="rsz:130511194"/>
<dbReference type="InterPro" id="IPR012337">
    <property type="entry name" value="RNaseH-like_sf"/>
</dbReference>
<dbReference type="RefSeq" id="XP_056864052.1">
    <property type="nucleotide sequence ID" value="XM_057008072.1"/>
</dbReference>
<dbReference type="SUPFAM" id="SSF56219">
    <property type="entry name" value="DNase I-like"/>
    <property type="match status" value="1"/>
</dbReference>
<dbReference type="CDD" id="cd06222">
    <property type="entry name" value="RNase_H_like"/>
    <property type="match status" value="1"/>
</dbReference>
<dbReference type="Gene3D" id="3.60.10.10">
    <property type="entry name" value="Endonuclease/exonuclease/phosphatase"/>
    <property type="match status" value="1"/>
</dbReference>
<dbReference type="Pfam" id="PF00078">
    <property type="entry name" value="RVT_1"/>
    <property type="match status" value="1"/>
</dbReference>
<dbReference type="OrthoDB" id="1108114at2759"/>
<evidence type="ECO:0000256" key="1">
    <source>
        <dbReference type="SAM" id="MobiDB-lite"/>
    </source>
</evidence>
<organism evidence="3 4">
    <name type="scientific">Raphanus sativus</name>
    <name type="common">Radish</name>
    <name type="synonym">Raphanus raphanistrum var. sativus</name>
    <dbReference type="NCBI Taxonomy" id="3726"/>
    <lineage>
        <taxon>Eukaryota</taxon>
        <taxon>Viridiplantae</taxon>
        <taxon>Streptophyta</taxon>
        <taxon>Embryophyta</taxon>
        <taxon>Tracheophyta</taxon>
        <taxon>Spermatophyta</taxon>
        <taxon>Magnoliopsida</taxon>
        <taxon>eudicotyledons</taxon>
        <taxon>Gunneridae</taxon>
        <taxon>Pentapetalae</taxon>
        <taxon>rosids</taxon>
        <taxon>malvids</taxon>
        <taxon>Brassicales</taxon>
        <taxon>Brassicaceae</taxon>
        <taxon>Brassiceae</taxon>
        <taxon>Raphanus</taxon>
    </lineage>
</organism>
<dbReference type="AlphaFoldDB" id="A0A9W3DJG0"/>
<dbReference type="GeneID" id="130511194"/>
<dbReference type="CDD" id="cd01650">
    <property type="entry name" value="RT_nLTR_like"/>
    <property type="match status" value="1"/>
</dbReference>
<dbReference type="PANTHER" id="PTHR33116">
    <property type="entry name" value="REVERSE TRANSCRIPTASE ZINC-BINDING DOMAIN-CONTAINING PROTEIN-RELATED-RELATED"/>
    <property type="match status" value="1"/>
</dbReference>
<reference evidence="4" key="2">
    <citation type="submission" date="2025-08" db="UniProtKB">
        <authorList>
            <consortium name="RefSeq"/>
        </authorList>
    </citation>
    <scope>IDENTIFICATION</scope>
    <source>
        <tissue evidence="4">Leaf</tissue>
    </source>
</reference>
<dbReference type="PANTHER" id="PTHR33116:SF86">
    <property type="entry name" value="REVERSE TRANSCRIPTASE DOMAIN-CONTAINING PROTEIN"/>
    <property type="match status" value="1"/>
</dbReference>
<protein>
    <submittedName>
        <fullName evidence="4">Uncharacterized protein LOC130511194</fullName>
    </submittedName>
</protein>
<proteinExistence type="predicted"/>
<dbReference type="Pfam" id="PF13966">
    <property type="entry name" value="zf-RVT"/>
    <property type="match status" value="1"/>
</dbReference>
<reference evidence="3" key="1">
    <citation type="journal article" date="2019" name="Database">
        <title>The radish genome database (RadishGD): an integrated information resource for radish genomics.</title>
        <authorList>
            <person name="Yu H.J."/>
            <person name="Baek S."/>
            <person name="Lee Y.J."/>
            <person name="Cho A."/>
            <person name="Mun J.H."/>
        </authorList>
    </citation>
    <scope>NUCLEOTIDE SEQUENCE [LARGE SCALE GENOMIC DNA]</scope>
    <source>
        <strain evidence="3">cv. WK10039</strain>
    </source>
</reference>
<dbReference type="InterPro" id="IPR036691">
    <property type="entry name" value="Endo/exonu/phosph_ase_sf"/>
</dbReference>
<dbReference type="Pfam" id="PF03372">
    <property type="entry name" value="Exo_endo_phos"/>
    <property type="match status" value="1"/>
</dbReference>
<dbReference type="SUPFAM" id="SSF56672">
    <property type="entry name" value="DNA/RNA polymerases"/>
    <property type="match status" value="1"/>
</dbReference>
<dbReference type="InterPro" id="IPR020847">
    <property type="entry name" value="AP_endonuclease_F1_BS"/>
</dbReference>
<dbReference type="Proteomes" id="UP000504610">
    <property type="component" value="Chromosome 4"/>
</dbReference>
<evidence type="ECO:0000259" key="2">
    <source>
        <dbReference type="PROSITE" id="PS50878"/>
    </source>
</evidence>
<accession>A0A9W3DJG0</accession>